<feature type="signal peptide" evidence="2">
    <location>
        <begin position="1"/>
        <end position="20"/>
    </location>
</feature>
<name>A0AAD7K6T0_9AGAR</name>
<feature type="region of interest" description="Disordered" evidence="1">
    <location>
        <begin position="110"/>
        <end position="191"/>
    </location>
</feature>
<sequence>MLFSSNFVLTLVASAVFVASAPLPARPRLGMRRIQLQASRREALERLQARGPISAYRRTPQDSSSSTDDSTAVTAADASASSSTDPAFLDACINDVIDWAVSKLVSLFDEPSSAGPNVSTPAALPSDAPLASGNATDPSSDPSSDSAASASAATSAPLASASAAATGNSTNADDGSGGSSTDAPSARRSLNLDPALNAFRTKIISKLSHGH</sequence>
<feature type="compositionally biased region" description="Low complexity" evidence="1">
    <location>
        <begin position="62"/>
        <end position="84"/>
    </location>
</feature>
<accession>A0AAD7K6T0</accession>
<comment type="caution">
    <text evidence="3">The sequence shown here is derived from an EMBL/GenBank/DDBJ whole genome shotgun (WGS) entry which is preliminary data.</text>
</comment>
<evidence type="ECO:0000256" key="2">
    <source>
        <dbReference type="SAM" id="SignalP"/>
    </source>
</evidence>
<reference evidence="3" key="1">
    <citation type="submission" date="2023-03" db="EMBL/GenBank/DDBJ databases">
        <title>Massive genome expansion in bonnet fungi (Mycena s.s.) driven by repeated elements and novel gene families across ecological guilds.</title>
        <authorList>
            <consortium name="Lawrence Berkeley National Laboratory"/>
            <person name="Harder C.B."/>
            <person name="Miyauchi S."/>
            <person name="Viragh M."/>
            <person name="Kuo A."/>
            <person name="Thoen E."/>
            <person name="Andreopoulos B."/>
            <person name="Lu D."/>
            <person name="Skrede I."/>
            <person name="Drula E."/>
            <person name="Henrissat B."/>
            <person name="Morin E."/>
            <person name="Kohler A."/>
            <person name="Barry K."/>
            <person name="LaButti K."/>
            <person name="Morin E."/>
            <person name="Salamov A."/>
            <person name="Lipzen A."/>
            <person name="Mereny Z."/>
            <person name="Hegedus B."/>
            <person name="Baldrian P."/>
            <person name="Stursova M."/>
            <person name="Weitz H."/>
            <person name="Taylor A."/>
            <person name="Grigoriev I.V."/>
            <person name="Nagy L.G."/>
            <person name="Martin F."/>
            <person name="Kauserud H."/>
        </authorList>
    </citation>
    <scope>NUCLEOTIDE SEQUENCE</scope>
    <source>
        <strain evidence="3">CBHHK188m</strain>
    </source>
</reference>
<feature type="chain" id="PRO_5042058126" evidence="2">
    <location>
        <begin position="21"/>
        <end position="211"/>
    </location>
</feature>
<evidence type="ECO:0000313" key="4">
    <source>
        <dbReference type="Proteomes" id="UP001215280"/>
    </source>
</evidence>
<keyword evidence="4" id="KW-1185">Reference proteome</keyword>
<dbReference type="AlphaFoldDB" id="A0AAD7K6T0"/>
<dbReference type="Proteomes" id="UP001215280">
    <property type="component" value="Unassembled WGS sequence"/>
</dbReference>
<evidence type="ECO:0000256" key="1">
    <source>
        <dbReference type="SAM" id="MobiDB-lite"/>
    </source>
</evidence>
<feature type="region of interest" description="Disordered" evidence="1">
    <location>
        <begin position="48"/>
        <end position="84"/>
    </location>
</feature>
<keyword evidence="2" id="KW-0732">Signal</keyword>
<protein>
    <submittedName>
        <fullName evidence="3">Uncharacterized protein</fullName>
    </submittedName>
</protein>
<dbReference type="EMBL" id="JARJLG010000007">
    <property type="protein sequence ID" value="KAJ7779496.1"/>
    <property type="molecule type" value="Genomic_DNA"/>
</dbReference>
<gene>
    <name evidence="3" type="ORF">DFH07DRAFT_1030323</name>
</gene>
<feature type="compositionally biased region" description="Low complexity" evidence="1">
    <location>
        <begin position="121"/>
        <end position="174"/>
    </location>
</feature>
<evidence type="ECO:0000313" key="3">
    <source>
        <dbReference type="EMBL" id="KAJ7779496.1"/>
    </source>
</evidence>
<organism evidence="3 4">
    <name type="scientific">Mycena maculata</name>
    <dbReference type="NCBI Taxonomy" id="230809"/>
    <lineage>
        <taxon>Eukaryota</taxon>
        <taxon>Fungi</taxon>
        <taxon>Dikarya</taxon>
        <taxon>Basidiomycota</taxon>
        <taxon>Agaricomycotina</taxon>
        <taxon>Agaricomycetes</taxon>
        <taxon>Agaricomycetidae</taxon>
        <taxon>Agaricales</taxon>
        <taxon>Marasmiineae</taxon>
        <taxon>Mycenaceae</taxon>
        <taxon>Mycena</taxon>
    </lineage>
</organism>
<proteinExistence type="predicted"/>